<proteinExistence type="inferred from homology"/>
<feature type="domain" description="MsrB" evidence="5">
    <location>
        <begin position="126"/>
        <end position="252"/>
    </location>
</feature>
<comment type="caution">
    <text evidence="6">The sequence shown here is derived from an EMBL/GenBank/DDBJ whole genome shotgun (WGS) entry which is preliminary data.</text>
</comment>
<dbReference type="SUPFAM" id="SSF51316">
    <property type="entry name" value="Mss4-like"/>
    <property type="match status" value="1"/>
</dbReference>
<evidence type="ECO:0000313" key="6">
    <source>
        <dbReference type="EMBL" id="GFH56901.1"/>
    </source>
</evidence>
<evidence type="ECO:0000259" key="5">
    <source>
        <dbReference type="PROSITE" id="PS51790"/>
    </source>
</evidence>
<gene>
    <name evidence="6" type="ORF">CTEN210_13377</name>
</gene>
<keyword evidence="2 3" id="KW-0560">Oxidoreductase</keyword>
<feature type="region of interest" description="Disordered" evidence="4">
    <location>
        <begin position="257"/>
        <end position="279"/>
    </location>
</feature>
<accession>A0AAD3D531</accession>
<sequence>MLPTIQMAYCAIAALFLLCSIESCSAFLASLRSDGCSRTDRIRRQKHIMTKQIIFPSLKYVEENMESEESNLNLSRRESVNSFIALATVSTFTIPMQSYAATQEEKPSTFPKEKNRTDGYEVRHSSSEWSTILSPAQYNVLRRGGTERQRASILEKEKRNGVYVCAGCQNDLFASSAKFDSGTGWPSFDSPMNVKNIEIEDVSFLQAFDGVEVRCKTCGGHLGDLFGDGWRYGSKTGKRYCINGAALIFLSEGDDKPLRGDLPPRNKVIQYEPAMRRES</sequence>
<comment type="cofactor">
    <cofactor evidence="3">
        <name>Zn(2+)</name>
        <dbReference type="ChEBI" id="CHEBI:29105"/>
    </cofactor>
    <text evidence="3">Binds 1 zinc ion per subunit.</text>
</comment>
<comment type="similarity">
    <text evidence="1 3">Belongs to the MsrB Met sulfoxide reductase family.</text>
</comment>
<comment type="catalytic activity">
    <reaction evidence="3">
        <text>L-methionyl-[protein] + [thioredoxin]-disulfide + H2O = L-methionyl-(R)-S-oxide-[protein] + [thioredoxin]-dithiol</text>
        <dbReference type="Rhea" id="RHEA:24164"/>
        <dbReference type="Rhea" id="RHEA-COMP:10698"/>
        <dbReference type="Rhea" id="RHEA-COMP:10700"/>
        <dbReference type="Rhea" id="RHEA-COMP:12313"/>
        <dbReference type="Rhea" id="RHEA-COMP:12314"/>
        <dbReference type="ChEBI" id="CHEBI:15377"/>
        <dbReference type="ChEBI" id="CHEBI:16044"/>
        <dbReference type="ChEBI" id="CHEBI:29950"/>
        <dbReference type="ChEBI" id="CHEBI:45764"/>
        <dbReference type="ChEBI" id="CHEBI:50058"/>
        <dbReference type="EC" id="1.8.4.12"/>
    </reaction>
</comment>
<evidence type="ECO:0000256" key="4">
    <source>
        <dbReference type="SAM" id="MobiDB-lite"/>
    </source>
</evidence>
<dbReference type="GO" id="GO:0033743">
    <property type="term" value="F:peptide-methionine (R)-S-oxide reductase activity"/>
    <property type="evidence" value="ECO:0007669"/>
    <property type="project" value="UniProtKB-EC"/>
</dbReference>
<dbReference type="InterPro" id="IPR028427">
    <property type="entry name" value="Met_Sox_Rdtase_MsrB"/>
</dbReference>
<dbReference type="GO" id="GO:0006979">
    <property type="term" value="P:response to oxidative stress"/>
    <property type="evidence" value="ECO:0007669"/>
    <property type="project" value="InterPro"/>
</dbReference>
<name>A0AAD3D531_9STRA</name>
<evidence type="ECO:0000256" key="1">
    <source>
        <dbReference type="ARBA" id="ARBA00007174"/>
    </source>
</evidence>
<dbReference type="Gene3D" id="2.170.150.20">
    <property type="entry name" value="Peptide methionine sulfoxide reductase"/>
    <property type="match status" value="1"/>
</dbReference>
<dbReference type="NCBIfam" id="TIGR00357">
    <property type="entry name" value="peptide-methionine (R)-S-oxide reductase MsrB"/>
    <property type="match status" value="1"/>
</dbReference>
<feature type="chain" id="PRO_5041771116" description="Peptide-methionine (R)-S-oxide reductase" evidence="3">
    <location>
        <begin position="27"/>
        <end position="279"/>
    </location>
</feature>
<feature type="signal peptide" evidence="3">
    <location>
        <begin position="1"/>
        <end position="26"/>
    </location>
</feature>
<keyword evidence="7" id="KW-1185">Reference proteome</keyword>
<dbReference type="Pfam" id="PF01641">
    <property type="entry name" value="SelR"/>
    <property type="match status" value="1"/>
</dbReference>
<dbReference type="PANTHER" id="PTHR10173">
    <property type="entry name" value="METHIONINE SULFOXIDE REDUCTASE"/>
    <property type="match status" value="1"/>
</dbReference>
<dbReference type="EMBL" id="BLLK01000057">
    <property type="protein sequence ID" value="GFH56901.1"/>
    <property type="molecule type" value="Genomic_DNA"/>
</dbReference>
<evidence type="ECO:0000256" key="3">
    <source>
        <dbReference type="RuleBase" id="RU365044"/>
    </source>
</evidence>
<dbReference type="Proteomes" id="UP001054902">
    <property type="component" value="Unassembled WGS sequence"/>
</dbReference>
<protein>
    <recommendedName>
        <fullName evidence="3">Peptide-methionine (R)-S-oxide reductase</fullName>
        <ecNumber evidence="3">1.8.4.12</ecNumber>
    </recommendedName>
</protein>
<dbReference type="GO" id="GO:0005737">
    <property type="term" value="C:cytoplasm"/>
    <property type="evidence" value="ECO:0007669"/>
    <property type="project" value="TreeGrafter"/>
</dbReference>
<dbReference type="AlphaFoldDB" id="A0AAD3D531"/>
<keyword evidence="3" id="KW-0862">Zinc</keyword>
<dbReference type="InterPro" id="IPR011057">
    <property type="entry name" value="Mss4-like_sf"/>
</dbReference>
<dbReference type="PROSITE" id="PS51790">
    <property type="entry name" value="MSRB"/>
    <property type="match status" value="1"/>
</dbReference>
<dbReference type="GO" id="GO:0030091">
    <property type="term" value="P:protein repair"/>
    <property type="evidence" value="ECO:0007669"/>
    <property type="project" value="InterPro"/>
</dbReference>
<organism evidence="6 7">
    <name type="scientific">Chaetoceros tenuissimus</name>
    <dbReference type="NCBI Taxonomy" id="426638"/>
    <lineage>
        <taxon>Eukaryota</taxon>
        <taxon>Sar</taxon>
        <taxon>Stramenopiles</taxon>
        <taxon>Ochrophyta</taxon>
        <taxon>Bacillariophyta</taxon>
        <taxon>Coscinodiscophyceae</taxon>
        <taxon>Chaetocerotophycidae</taxon>
        <taxon>Chaetocerotales</taxon>
        <taxon>Chaetocerotaceae</taxon>
        <taxon>Chaetoceros</taxon>
    </lineage>
</organism>
<keyword evidence="3" id="KW-0479">Metal-binding</keyword>
<dbReference type="EC" id="1.8.4.12" evidence="3"/>
<keyword evidence="3" id="KW-0732">Signal</keyword>
<evidence type="ECO:0000313" key="7">
    <source>
        <dbReference type="Proteomes" id="UP001054902"/>
    </source>
</evidence>
<dbReference type="InterPro" id="IPR002579">
    <property type="entry name" value="Met_Sox_Rdtase_MsrB_dom"/>
</dbReference>
<dbReference type="PANTHER" id="PTHR10173:SF57">
    <property type="entry name" value="PEPTIDE-METHIONINE (R)-S-OXIDE REDUCTASE"/>
    <property type="match status" value="1"/>
</dbReference>
<dbReference type="GO" id="GO:0046872">
    <property type="term" value="F:metal ion binding"/>
    <property type="evidence" value="ECO:0007669"/>
    <property type="project" value="UniProtKB-KW"/>
</dbReference>
<evidence type="ECO:0000256" key="2">
    <source>
        <dbReference type="ARBA" id="ARBA00023002"/>
    </source>
</evidence>
<reference evidence="6 7" key="1">
    <citation type="journal article" date="2021" name="Sci. Rep.">
        <title>The genome of the diatom Chaetoceros tenuissimus carries an ancient integrated fragment of an extant virus.</title>
        <authorList>
            <person name="Hongo Y."/>
            <person name="Kimura K."/>
            <person name="Takaki Y."/>
            <person name="Yoshida Y."/>
            <person name="Baba S."/>
            <person name="Kobayashi G."/>
            <person name="Nagasaki K."/>
            <person name="Hano T."/>
            <person name="Tomaru Y."/>
        </authorList>
    </citation>
    <scope>NUCLEOTIDE SEQUENCE [LARGE SCALE GENOMIC DNA]</scope>
    <source>
        <strain evidence="6 7">NIES-3715</strain>
    </source>
</reference>